<accession>A0A0B1S4R5</accession>
<keyword evidence="1" id="KW-0732">Signal</keyword>
<gene>
    <name evidence="2" type="ORF">OESDEN_20409</name>
</gene>
<evidence type="ECO:0000313" key="2">
    <source>
        <dbReference type="EMBL" id="KHJ79929.1"/>
    </source>
</evidence>
<organism evidence="2 3">
    <name type="scientific">Oesophagostomum dentatum</name>
    <name type="common">Nodular worm</name>
    <dbReference type="NCBI Taxonomy" id="61180"/>
    <lineage>
        <taxon>Eukaryota</taxon>
        <taxon>Metazoa</taxon>
        <taxon>Ecdysozoa</taxon>
        <taxon>Nematoda</taxon>
        <taxon>Chromadorea</taxon>
        <taxon>Rhabditida</taxon>
        <taxon>Rhabditina</taxon>
        <taxon>Rhabditomorpha</taxon>
        <taxon>Strongyloidea</taxon>
        <taxon>Strongylidae</taxon>
        <taxon>Oesophagostomum</taxon>
    </lineage>
</organism>
<feature type="chain" id="PRO_5011955142" evidence="1">
    <location>
        <begin position="16"/>
        <end position="144"/>
    </location>
</feature>
<feature type="signal peptide" evidence="1">
    <location>
        <begin position="1"/>
        <end position="15"/>
    </location>
</feature>
<protein>
    <submittedName>
        <fullName evidence="2">Uncharacterized protein</fullName>
    </submittedName>
</protein>
<proteinExistence type="predicted"/>
<dbReference type="AlphaFoldDB" id="A0A0B1S4R5"/>
<reference evidence="2 3" key="1">
    <citation type="submission" date="2014-03" db="EMBL/GenBank/DDBJ databases">
        <title>Draft genome of the hookworm Oesophagostomum dentatum.</title>
        <authorList>
            <person name="Mitreva M."/>
        </authorList>
    </citation>
    <scope>NUCLEOTIDE SEQUENCE [LARGE SCALE GENOMIC DNA]</scope>
    <source>
        <strain evidence="2 3">OD-Hann</strain>
    </source>
</reference>
<dbReference type="Proteomes" id="UP000053660">
    <property type="component" value="Unassembled WGS sequence"/>
</dbReference>
<name>A0A0B1S4R5_OESDE</name>
<sequence>MFRYLLLLILAQVYASPAKYTYPYPAVVAFEVDGPYNNTDGYLYIAFEEVLSDYFKQVKQEFYPIYNKSFERLSLDYYLGRPIVTFWTTGINCLLLQDYLMRRTQFKQNPWSVYVKCGRMLFSLCYAPACSPTSQDFMYVQALK</sequence>
<dbReference type="EMBL" id="KN602586">
    <property type="protein sequence ID" value="KHJ79929.1"/>
    <property type="molecule type" value="Genomic_DNA"/>
</dbReference>
<evidence type="ECO:0000313" key="3">
    <source>
        <dbReference type="Proteomes" id="UP000053660"/>
    </source>
</evidence>
<keyword evidence="3" id="KW-1185">Reference proteome</keyword>
<evidence type="ECO:0000256" key="1">
    <source>
        <dbReference type="SAM" id="SignalP"/>
    </source>
</evidence>